<feature type="transmembrane region" description="Helical" evidence="1">
    <location>
        <begin position="18"/>
        <end position="36"/>
    </location>
</feature>
<keyword evidence="1" id="KW-0472">Membrane</keyword>
<organism evidence="2 3">
    <name type="scientific">Salmonella agona (strain SL483)</name>
    <dbReference type="NCBI Taxonomy" id="454166"/>
    <lineage>
        <taxon>Bacteria</taxon>
        <taxon>Pseudomonadati</taxon>
        <taxon>Pseudomonadota</taxon>
        <taxon>Gammaproteobacteria</taxon>
        <taxon>Enterobacterales</taxon>
        <taxon>Enterobacteriaceae</taxon>
        <taxon>Salmonella</taxon>
    </lineage>
</organism>
<protein>
    <submittedName>
        <fullName evidence="2">Uncharacterized protein</fullName>
    </submittedName>
</protein>
<name>B5EZJ5_SALA4</name>
<evidence type="ECO:0000313" key="3">
    <source>
        <dbReference type="Proteomes" id="UP000008819"/>
    </source>
</evidence>
<accession>B5EZJ5</accession>
<proteinExistence type="predicted"/>
<reference evidence="2 3" key="1">
    <citation type="journal article" date="2011" name="J. Bacteriol.">
        <title>Comparative genomics of 28 Salmonella enterica isolates: evidence for CRISPR-mediated adaptive sublineage evolution.</title>
        <authorList>
            <person name="Fricke W.F."/>
            <person name="Mammel M.K."/>
            <person name="McDermott P.F."/>
            <person name="Tartera C."/>
            <person name="White D.G."/>
            <person name="Leclerc J.E."/>
            <person name="Ravel J."/>
            <person name="Cebula T.A."/>
        </authorList>
    </citation>
    <scope>NUCLEOTIDE SEQUENCE [LARGE SCALE GENOMIC DNA]</scope>
    <source>
        <strain evidence="2 3">SL483</strain>
    </source>
</reference>
<evidence type="ECO:0000313" key="2">
    <source>
        <dbReference type="EMBL" id="ACH52456.1"/>
    </source>
</evidence>
<keyword evidence="1" id="KW-1133">Transmembrane helix</keyword>
<keyword evidence="1" id="KW-0812">Transmembrane</keyword>
<dbReference type="AlphaFoldDB" id="B5EZJ5"/>
<evidence type="ECO:0000256" key="1">
    <source>
        <dbReference type="SAM" id="Phobius"/>
    </source>
</evidence>
<gene>
    <name evidence="2" type="ordered locus">SeAg_B2452</name>
</gene>
<sequence length="39" mass="4730">MFFTQNLWVERQQLIKPVILNVNIICLKNIIIFFIMDGY</sequence>
<dbReference type="EMBL" id="CP001138">
    <property type="protein sequence ID" value="ACH52456.1"/>
    <property type="molecule type" value="Genomic_DNA"/>
</dbReference>
<dbReference type="Proteomes" id="UP000008819">
    <property type="component" value="Chromosome"/>
</dbReference>
<dbReference type="KEGG" id="sea:SeAg_B2452"/>
<dbReference type="HOGENOM" id="CLU_3316515_0_0_6"/>